<dbReference type="Proteomes" id="UP000694865">
    <property type="component" value="Unplaced"/>
</dbReference>
<dbReference type="PANTHER" id="PTHR24202">
    <property type="entry name" value="E3 UBIQUITIN-PROTEIN LIGASE MIB2"/>
    <property type="match status" value="1"/>
</dbReference>
<feature type="compositionally biased region" description="Basic and acidic residues" evidence="1">
    <location>
        <begin position="266"/>
        <end position="280"/>
    </location>
</feature>
<proteinExistence type="predicted"/>
<feature type="domain" description="MIB/HERC2" evidence="2">
    <location>
        <begin position="23"/>
        <end position="93"/>
    </location>
</feature>
<dbReference type="Pfam" id="PF06701">
    <property type="entry name" value="MIB_HERC2"/>
    <property type="match status" value="2"/>
</dbReference>
<feature type="region of interest" description="Disordered" evidence="1">
    <location>
        <begin position="255"/>
        <end position="286"/>
    </location>
</feature>
<dbReference type="RefSeq" id="XP_006818404.1">
    <property type="nucleotide sequence ID" value="XM_006818341.1"/>
</dbReference>
<feature type="compositionally biased region" description="Low complexity" evidence="1">
    <location>
        <begin position="255"/>
        <end position="265"/>
    </location>
</feature>
<gene>
    <name evidence="4" type="primary">LOC100370217</name>
</gene>
<dbReference type="SUPFAM" id="SSF159034">
    <property type="entry name" value="Mib/herc2 domain-like"/>
    <property type="match status" value="2"/>
</dbReference>
<protein>
    <submittedName>
        <fullName evidence="4">Uncharacterized protein LOC100370217</fullName>
    </submittedName>
</protein>
<evidence type="ECO:0000256" key="1">
    <source>
        <dbReference type="SAM" id="MobiDB-lite"/>
    </source>
</evidence>
<feature type="domain" description="MIB/HERC2" evidence="2">
    <location>
        <begin position="98"/>
        <end position="171"/>
    </location>
</feature>
<sequence length="292" mass="33121">MPRLDKDNERAIRQLESYNADRNFEEFPRYPTLGARVSRGVDWKWDMQDGGAHGTVVKHLQGGVIVVYWDYGYMNSYRFGAEDAFDLKAVDENPEGARFIMPGEHIKIGIRVQRGDDWEYGLEDGGVGSIGAVYYIKHEAYFNVRVRWSNGQRGVYRYSSGKYDLKILIPGVPMQTTPTKFVEYTTRINKDIERTRTPKSPLELKRLGPRQTNFVQMGVKPKITPIAGPPPSMAMKIPGYSMVQDLSISTENQQLTTTDTTNSKNTGDKSIDSEKQDSMKKATHQSHVCVIL</sequence>
<dbReference type="InterPro" id="IPR010606">
    <property type="entry name" value="Mib_Herc2"/>
</dbReference>
<reference evidence="4" key="1">
    <citation type="submission" date="2025-08" db="UniProtKB">
        <authorList>
            <consortium name="RefSeq"/>
        </authorList>
    </citation>
    <scope>IDENTIFICATION</scope>
    <source>
        <tissue evidence="4">Testes</tissue>
    </source>
</reference>
<dbReference type="InterPro" id="IPR037252">
    <property type="entry name" value="Mib_Herc2_sf"/>
</dbReference>
<dbReference type="GeneID" id="100370217"/>
<accession>A0ABM0MEG3</accession>
<dbReference type="PANTHER" id="PTHR24202:SF4">
    <property type="entry name" value="E3 UBIQUITIN-PROTEIN LIGASE MIB2-RELATED"/>
    <property type="match status" value="1"/>
</dbReference>
<dbReference type="Gene3D" id="2.30.30.40">
    <property type="entry name" value="SH3 Domains"/>
    <property type="match status" value="2"/>
</dbReference>
<evidence type="ECO:0000313" key="4">
    <source>
        <dbReference type="RefSeq" id="XP_006818404.1"/>
    </source>
</evidence>
<evidence type="ECO:0000259" key="2">
    <source>
        <dbReference type="PROSITE" id="PS51416"/>
    </source>
</evidence>
<organism evidence="3 4">
    <name type="scientific">Saccoglossus kowalevskii</name>
    <name type="common">Acorn worm</name>
    <dbReference type="NCBI Taxonomy" id="10224"/>
    <lineage>
        <taxon>Eukaryota</taxon>
        <taxon>Metazoa</taxon>
        <taxon>Hemichordata</taxon>
        <taxon>Enteropneusta</taxon>
        <taxon>Harrimaniidae</taxon>
        <taxon>Saccoglossus</taxon>
    </lineage>
</organism>
<name>A0ABM0MEG3_SACKO</name>
<evidence type="ECO:0000313" key="3">
    <source>
        <dbReference type="Proteomes" id="UP000694865"/>
    </source>
</evidence>
<dbReference type="PROSITE" id="PS51416">
    <property type="entry name" value="MIB_HERC2"/>
    <property type="match status" value="2"/>
</dbReference>
<keyword evidence="3" id="KW-1185">Reference proteome</keyword>